<dbReference type="GO" id="GO:0020037">
    <property type="term" value="F:heme binding"/>
    <property type="evidence" value="ECO:0007669"/>
    <property type="project" value="InterPro"/>
</dbReference>
<evidence type="ECO:0000313" key="2">
    <source>
        <dbReference type="Proteomes" id="UP000034954"/>
    </source>
</evidence>
<proteinExistence type="predicted"/>
<dbReference type="PROSITE" id="PS51257">
    <property type="entry name" value="PROKAR_LIPOPROTEIN"/>
    <property type="match status" value="1"/>
</dbReference>
<dbReference type="GO" id="GO:0009055">
    <property type="term" value="F:electron transfer activity"/>
    <property type="evidence" value="ECO:0007669"/>
    <property type="project" value="InterPro"/>
</dbReference>
<dbReference type="GO" id="GO:0022900">
    <property type="term" value="P:electron transport chain"/>
    <property type="evidence" value="ECO:0007669"/>
    <property type="project" value="InterPro"/>
</dbReference>
<dbReference type="AlphaFoldDB" id="A0A0M2UYN1"/>
<keyword evidence="2" id="KW-1185">Reference proteome</keyword>
<protein>
    <recommendedName>
        <fullName evidence="3">Cytochrome c</fullName>
    </recommendedName>
</protein>
<comment type="caution">
    <text evidence="1">The sequence shown here is derived from an EMBL/GenBank/DDBJ whole genome shotgun (WGS) entry which is preliminary data.</text>
</comment>
<dbReference type="EMBL" id="LAQJ01000008">
    <property type="protein sequence ID" value="KKO21193.1"/>
    <property type="molecule type" value="Genomic_DNA"/>
</dbReference>
<dbReference type="InterPro" id="IPR010980">
    <property type="entry name" value="Cyt_c/b562"/>
</dbReference>
<gene>
    <name evidence="1" type="ORF">BROFUL_00075</name>
</gene>
<dbReference type="SUPFAM" id="SSF47175">
    <property type="entry name" value="Cytochromes"/>
    <property type="match status" value="1"/>
</dbReference>
<name>A0A0M2UYN1_9BACT</name>
<evidence type="ECO:0008006" key="3">
    <source>
        <dbReference type="Google" id="ProtNLM"/>
    </source>
</evidence>
<dbReference type="Proteomes" id="UP000034954">
    <property type="component" value="Unassembled WGS sequence"/>
</dbReference>
<evidence type="ECO:0000313" key="1">
    <source>
        <dbReference type="EMBL" id="KKO21193.1"/>
    </source>
</evidence>
<dbReference type="Gene3D" id="1.20.120.10">
    <property type="entry name" value="Cytochrome c/b562"/>
    <property type="match status" value="1"/>
</dbReference>
<reference evidence="1 2" key="1">
    <citation type="journal article" date="2013" name="BMC Microbiol.">
        <title>Identification of the type II cytochrome c maturation pathway in anammox bacteria by comparative genomics.</title>
        <authorList>
            <person name="Ferousi C."/>
            <person name="Speth D.R."/>
            <person name="Reimann J."/>
            <person name="Op den Camp H.J."/>
            <person name="Allen J.W."/>
            <person name="Keltjens J.T."/>
            <person name="Jetten M.S."/>
        </authorList>
    </citation>
    <scope>NUCLEOTIDE SEQUENCE [LARGE SCALE GENOMIC DNA]</scope>
    <source>
        <strain evidence="1">RU1</strain>
    </source>
</reference>
<dbReference type="GO" id="GO:0005506">
    <property type="term" value="F:iron ion binding"/>
    <property type="evidence" value="ECO:0007669"/>
    <property type="project" value="InterPro"/>
</dbReference>
<sequence length="165" mass="18754">MLSMKKFIIPLLFMIGLFGCGKNETEVLEKKPASSEKGQAETKHHEELGFIKNEEGFIVHMKDIKVLLKHLSTSIHQQDWEAIKKDTKKLKEASPVAFTGANKKDLPVEFINLDVRFHMSALELISASQEKNKDKATAAFFKVVNSCDECHAKFNPKEESTSWFQ</sequence>
<accession>A0A0M2UYN1</accession>
<organism evidence="1 2">
    <name type="scientific">Candidatus Brocadia fulgida</name>
    <dbReference type="NCBI Taxonomy" id="380242"/>
    <lineage>
        <taxon>Bacteria</taxon>
        <taxon>Pseudomonadati</taxon>
        <taxon>Planctomycetota</taxon>
        <taxon>Candidatus Brocadiia</taxon>
        <taxon>Candidatus Brocadiales</taxon>
        <taxon>Candidatus Brocadiaceae</taxon>
        <taxon>Candidatus Brocadia</taxon>
    </lineage>
</organism>